<dbReference type="PROSITE" id="PS51085">
    <property type="entry name" value="2FE2S_FER_2"/>
    <property type="match status" value="1"/>
</dbReference>
<sequence>MKITIVRKDNCGLQKQTYQLPDNPDSTISEVLQYINQHIDGSLAYYLSCRRGTCAACIVRVNNENIKACITLAYDGIEISSANDKLLIKDTVIHLGMPKESEFDIMQSKNSI</sequence>
<evidence type="ECO:0000313" key="3">
    <source>
        <dbReference type="EMBL" id="CAB4165776.1"/>
    </source>
</evidence>
<dbReference type="InterPro" id="IPR006058">
    <property type="entry name" value="2Fe2S_fd_BS"/>
</dbReference>
<evidence type="ECO:0000259" key="1">
    <source>
        <dbReference type="PROSITE" id="PS51085"/>
    </source>
</evidence>
<protein>
    <submittedName>
        <fullName evidence="4">2Fe-2S ferredoxin-type iron-sulfur binding domain</fullName>
    </submittedName>
</protein>
<evidence type="ECO:0000313" key="2">
    <source>
        <dbReference type="EMBL" id="CAB4163984.1"/>
    </source>
</evidence>
<dbReference type="GO" id="GO:0009055">
    <property type="term" value="F:electron transfer activity"/>
    <property type="evidence" value="ECO:0007669"/>
    <property type="project" value="InterPro"/>
</dbReference>
<dbReference type="EMBL" id="LR796776">
    <property type="protein sequence ID" value="CAB4165776.1"/>
    <property type="molecule type" value="Genomic_DNA"/>
</dbReference>
<dbReference type="InterPro" id="IPR001041">
    <property type="entry name" value="2Fe-2S_ferredoxin-type"/>
</dbReference>
<dbReference type="Pfam" id="PF13085">
    <property type="entry name" value="Fer2_3"/>
    <property type="match status" value="1"/>
</dbReference>
<dbReference type="GO" id="GO:0051537">
    <property type="term" value="F:2 iron, 2 sulfur cluster binding"/>
    <property type="evidence" value="ECO:0007669"/>
    <property type="project" value="InterPro"/>
</dbReference>
<dbReference type="Gene3D" id="3.10.20.30">
    <property type="match status" value="1"/>
</dbReference>
<gene>
    <name evidence="4" type="ORF">UFOVP1146_340</name>
    <name evidence="5" type="ORF">UFOVP1638_225</name>
    <name evidence="2" type="ORF">UFOVP812_253</name>
    <name evidence="3" type="ORF">UFOVP818_312</name>
</gene>
<dbReference type="InterPro" id="IPR012675">
    <property type="entry name" value="Beta-grasp_dom_sf"/>
</dbReference>
<feature type="domain" description="2Fe-2S ferredoxin-type" evidence="1">
    <location>
        <begin position="1"/>
        <end position="85"/>
    </location>
</feature>
<dbReference type="EMBL" id="LR796758">
    <property type="protein sequence ID" value="CAB4163984.1"/>
    <property type="molecule type" value="Genomic_DNA"/>
</dbReference>
<dbReference type="SUPFAM" id="SSF54292">
    <property type="entry name" value="2Fe-2S ferredoxin-like"/>
    <property type="match status" value="1"/>
</dbReference>
<dbReference type="EMBL" id="LR797502">
    <property type="protein sequence ID" value="CAB4221248.1"/>
    <property type="molecule type" value="Genomic_DNA"/>
</dbReference>
<dbReference type="InterPro" id="IPR025192">
    <property type="entry name" value="Succ_DH/fum_Rdtase_N"/>
</dbReference>
<reference evidence="4" key="1">
    <citation type="submission" date="2020-05" db="EMBL/GenBank/DDBJ databases">
        <authorList>
            <person name="Chiriac C."/>
            <person name="Salcher M."/>
            <person name="Ghai R."/>
            <person name="Kavagutti S V."/>
        </authorList>
    </citation>
    <scope>NUCLEOTIDE SEQUENCE</scope>
</reference>
<proteinExistence type="predicted"/>
<accession>A0A6J5R5U5</accession>
<dbReference type="PROSITE" id="PS00197">
    <property type="entry name" value="2FE2S_FER_1"/>
    <property type="match status" value="1"/>
</dbReference>
<name>A0A6J5R5U5_9CAUD</name>
<evidence type="ECO:0000313" key="5">
    <source>
        <dbReference type="EMBL" id="CAB4221248.1"/>
    </source>
</evidence>
<organism evidence="4">
    <name type="scientific">uncultured Caudovirales phage</name>
    <dbReference type="NCBI Taxonomy" id="2100421"/>
    <lineage>
        <taxon>Viruses</taxon>
        <taxon>Duplodnaviria</taxon>
        <taxon>Heunggongvirae</taxon>
        <taxon>Uroviricota</taxon>
        <taxon>Caudoviricetes</taxon>
        <taxon>Peduoviridae</taxon>
        <taxon>Maltschvirus</taxon>
        <taxon>Maltschvirus maltsch</taxon>
    </lineage>
</organism>
<dbReference type="InterPro" id="IPR036010">
    <property type="entry name" value="2Fe-2S_ferredoxin-like_sf"/>
</dbReference>
<dbReference type="EMBL" id="LR797099">
    <property type="protein sequence ID" value="CAB4186994.1"/>
    <property type="molecule type" value="Genomic_DNA"/>
</dbReference>
<evidence type="ECO:0000313" key="4">
    <source>
        <dbReference type="EMBL" id="CAB4186994.1"/>
    </source>
</evidence>